<feature type="binding site" evidence="8">
    <location>
        <position position="97"/>
    </location>
    <ligand>
        <name>Mg(2+)</name>
        <dbReference type="ChEBI" id="CHEBI:18420"/>
        <label>1</label>
        <note>catalytic</note>
    </ligand>
</feature>
<feature type="binding site" evidence="8">
    <location>
        <position position="99"/>
    </location>
    <ligand>
        <name>Mg(2+)</name>
        <dbReference type="ChEBI" id="CHEBI:18420"/>
        <label>1</label>
        <note>catalytic</note>
    </ligand>
</feature>
<dbReference type="GO" id="GO:0007165">
    <property type="term" value="P:signal transduction"/>
    <property type="evidence" value="ECO:0007669"/>
    <property type="project" value="TreeGrafter"/>
</dbReference>
<dbReference type="Gene3D" id="3.30.540.10">
    <property type="entry name" value="Fructose-1,6-Bisphosphatase, subunit A, domain 1"/>
    <property type="match status" value="1"/>
</dbReference>
<dbReference type="GO" id="GO:0046854">
    <property type="term" value="P:phosphatidylinositol phosphate biosynthetic process"/>
    <property type="evidence" value="ECO:0007669"/>
    <property type="project" value="InterPro"/>
</dbReference>
<evidence type="ECO:0000256" key="7">
    <source>
        <dbReference type="ARBA" id="ARBA00022842"/>
    </source>
</evidence>
<dbReference type="InterPro" id="IPR020583">
    <property type="entry name" value="Inositol_monoP_metal-BS"/>
</dbReference>
<evidence type="ECO:0000313" key="10">
    <source>
        <dbReference type="EMBL" id="QAY67565.1"/>
    </source>
</evidence>
<organism evidence="10 11">
    <name type="scientific">Paenibacillus protaetiae</name>
    <dbReference type="NCBI Taxonomy" id="2509456"/>
    <lineage>
        <taxon>Bacteria</taxon>
        <taxon>Bacillati</taxon>
        <taxon>Bacillota</taxon>
        <taxon>Bacilli</taxon>
        <taxon>Bacillales</taxon>
        <taxon>Paenibacillaceae</taxon>
        <taxon>Paenibacillus</taxon>
    </lineage>
</organism>
<evidence type="ECO:0000256" key="6">
    <source>
        <dbReference type="ARBA" id="ARBA00022801"/>
    </source>
</evidence>
<dbReference type="EMBL" id="CP035492">
    <property type="protein sequence ID" value="QAY67565.1"/>
    <property type="molecule type" value="Genomic_DNA"/>
</dbReference>
<dbReference type="PRINTS" id="PR00377">
    <property type="entry name" value="IMPHPHTASES"/>
</dbReference>
<evidence type="ECO:0000256" key="4">
    <source>
        <dbReference type="ARBA" id="ARBA00009759"/>
    </source>
</evidence>
<dbReference type="AlphaFoldDB" id="A0A4P6EY00"/>
<dbReference type="Gene3D" id="3.40.190.80">
    <property type="match status" value="1"/>
</dbReference>
<dbReference type="KEGG" id="pprt:ET464_15420"/>
<dbReference type="InterPro" id="IPR020550">
    <property type="entry name" value="Inositol_monophosphatase_CS"/>
</dbReference>
<name>A0A4P6EY00_9BACL</name>
<dbReference type="PRINTS" id="PR00378">
    <property type="entry name" value="LIIMPHPHTASE"/>
</dbReference>
<keyword evidence="7 8" id="KW-0460">Magnesium</keyword>
<dbReference type="GO" id="GO:0046872">
    <property type="term" value="F:metal ion binding"/>
    <property type="evidence" value="ECO:0007669"/>
    <property type="project" value="UniProtKB-KW"/>
</dbReference>
<dbReference type="PROSITE" id="PS00630">
    <property type="entry name" value="IMP_2"/>
    <property type="match status" value="1"/>
</dbReference>
<comment type="pathway">
    <text evidence="3">Polyol metabolism; myo-inositol biosynthesis; myo-inositol from D-glucose 6-phosphate: step 2/2.</text>
</comment>
<protein>
    <recommendedName>
        <fullName evidence="9">Inositol-1-monophosphatase</fullName>
        <ecNumber evidence="9">3.1.3.25</ecNumber>
    </recommendedName>
</protein>
<comment type="similarity">
    <text evidence="4 9">Belongs to the inositol monophosphatase superfamily.</text>
</comment>
<proteinExistence type="inferred from homology"/>
<feature type="binding site" evidence="8">
    <location>
        <position position="100"/>
    </location>
    <ligand>
        <name>Mg(2+)</name>
        <dbReference type="ChEBI" id="CHEBI:18420"/>
        <label>1</label>
        <note>catalytic</note>
    </ligand>
</feature>
<comment type="cofactor">
    <cofactor evidence="2 8 9">
        <name>Mg(2+)</name>
        <dbReference type="ChEBI" id="CHEBI:18420"/>
    </cofactor>
</comment>
<keyword evidence="11" id="KW-1185">Reference proteome</keyword>
<gene>
    <name evidence="10" type="ORF">ET464_15420</name>
</gene>
<sequence length="276" mass="29737">MSEEHTYSRSILESAIRYARDAGEHILHSMTQPYDMHDKVNLSDLVTAVDLQSESIIRSSIGRDYPEHWIVSEESDGSRDVFDLMKQPAPGYGWIVDPIDGTINFVHGIPHFAISIGVIEDGQLLHGVVYNPCTQELYHATRGEGAYCNGTRLQASGERQIGNAVLATGFPAADWCSDSLNAARIKGVAGTARNIRILGSASLDLCLVASGRLTGFWHDGLYPWDVAAGVLIVREAGGAVTNASGEPFALSDRTLAASNPKLQDALLSLIGCKVES</sequence>
<feature type="binding site" evidence="8">
    <location>
        <position position="73"/>
    </location>
    <ligand>
        <name>Mg(2+)</name>
        <dbReference type="ChEBI" id="CHEBI:18420"/>
        <label>1</label>
        <note>catalytic</note>
    </ligand>
</feature>
<dbReference type="Pfam" id="PF00459">
    <property type="entry name" value="Inositol_P"/>
    <property type="match status" value="1"/>
</dbReference>
<dbReference type="PROSITE" id="PS00629">
    <property type="entry name" value="IMP_1"/>
    <property type="match status" value="1"/>
</dbReference>
<evidence type="ECO:0000313" key="11">
    <source>
        <dbReference type="Proteomes" id="UP000293568"/>
    </source>
</evidence>
<dbReference type="InterPro" id="IPR000760">
    <property type="entry name" value="Inositol_monophosphatase-like"/>
</dbReference>
<evidence type="ECO:0000256" key="9">
    <source>
        <dbReference type="RuleBase" id="RU364068"/>
    </source>
</evidence>
<dbReference type="OrthoDB" id="9772456at2"/>
<dbReference type="GO" id="GO:0008934">
    <property type="term" value="F:inositol monophosphate 1-phosphatase activity"/>
    <property type="evidence" value="ECO:0007669"/>
    <property type="project" value="InterPro"/>
</dbReference>
<dbReference type="UniPathway" id="UPA00823">
    <property type="reaction ID" value="UER00788"/>
</dbReference>
<dbReference type="PANTHER" id="PTHR20854">
    <property type="entry name" value="INOSITOL MONOPHOSPHATASE"/>
    <property type="match status" value="1"/>
</dbReference>
<keyword evidence="6 9" id="KW-0378">Hydrolase</keyword>
<evidence type="ECO:0000256" key="5">
    <source>
        <dbReference type="ARBA" id="ARBA00022723"/>
    </source>
</evidence>
<keyword evidence="5 8" id="KW-0479">Metal-binding</keyword>
<feature type="binding site" evidence="8">
    <location>
        <position position="225"/>
    </location>
    <ligand>
        <name>Mg(2+)</name>
        <dbReference type="ChEBI" id="CHEBI:18420"/>
        <label>1</label>
        <note>catalytic</note>
    </ligand>
</feature>
<dbReference type="FunFam" id="3.30.540.10:FF:000003">
    <property type="entry name" value="Inositol-1-monophosphatase"/>
    <property type="match status" value="1"/>
</dbReference>
<accession>A0A4P6EY00</accession>
<dbReference type="CDD" id="cd01639">
    <property type="entry name" value="IMPase"/>
    <property type="match status" value="1"/>
</dbReference>
<dbReference type="GO" id="GO:0006021">
    <property type="term" value="P:inositol biosynthetic process"/>
    <property type="evidence" value="ECO:0007669"/>
    <property type="project" value="UniProtKB-UniPathway"/>
</dbReference>
<comment type="catalytic activity">
    <reaction evidence="1 9">
        <text>a myo-inositol phosphate + H2O = myo-inositol + phosphate</text>
        <dbReference type="Rhea" id="RHEA:24056"/>
        <dbReference type="ChEBI" id="CHEBI:15377"/>
        <dbReference type="ChEBI" id="CHEBI:17268"/>
        <dbReference type="ChEBI" id="CHEBI:43474"/>
        <dbReference type="ChEBI" id="CHEBI:84139"/>
        <dbReference type="EC" id="3.1.3.25"/>
    </reaction>
</comment>
<dbReference type="SUPFAM" id="SSF56655">
    <property type="entry name" value="Carbohydrate phosphatase"/>
    <property type="match status" value="1"/>
</dbReference>
<evidence type="ECO:0000256" key="3">
    <source>
        <dbReference type="ARBA" id="ARBA00005152"/>
    </source>
</evidence>
<dbReference type="EC" id="3.1.3.25" evidence="9"/>
<dbReference type="InterPro" id="IPR020552">
    <property type="entry name" value="Inositol_monoPase_Li-sen"/>
</dbReference>
<dbReference type="RefSeq" id="WP_129442341.1">
    <property type="nucleotide sequence ID" value="NZ_CP035492.1"/>
</dbReference>
<dbReference type="PANTHER" id="PTHR20854:SF4">
    <property type="entry name" value="INOSITOL-1-MONOPHOSPHATASE-RELATED"/>
    <property type="match status" value="1"/>
</dbReference>
<evidence type="ECO:0000256" key="1">
    <source>
        <dbReference type="ARBA" id="ARBA00001033"/>
    </source>
</evidence>
<evidence type="ECO:0000256" key="8">
    <source>
        <dbReference type="PIRSR" id="PIRSR600760-2"/>
    </source>
</evidence>
<reference evidence="10 11" key="1">
    <citation type="submission" date="2019-01" db="EMBL/GenBank/DDBJ databases">
        <title>Genome sequencing of strain FW100M-2.</title>
        <authorList>
            <person name="Heo J."/>
            <person name="Kim S.-J."/>
            <person name="Kim J.-S."/>
            <person name="Hong S.-B."/>
            <person name="Kwon S.-W."/>
        </authorList>
    </citation>
    <scope>NUCLEOTIDE SEQUENCE [LARGE SCALE GENOMIC DNA]</scope>
    <source>
        <strain evidence="10 11">FW100M-2</strain>
    </source>
</reference>
<dbReference type="Proteomes" id="UP000293568">
    <property type="component" value="Chromosome"/>
</dbReference>
<dbReference type="InterPro" id="IPR033942">
    <property type="entry name" value="IMPase"/>
</dbReference>
<evidence type="ECO:0000256" key="2">
    <source>
        <dbReference type="ARBA" id="ARBA00001946"/>
    </source>
</evidence>